<dbReference type="AlphaFoldDB" id="A0A5A7U1F0"/>
<dbReference type="OrthoDB" id="1921870at2759"/>
<feature type="compositionally biased region" description="Polar residues" evidence="1">
    <location>
        <begin position="1"/>
        <end position="16"/>
    </location>
</feature>
<evidence type="ECO:0000256" key="1">
    <source>
        <dbReference type="SAM" id="MobiDB-lite"/>
    </source>
</evidence>
<dbReference type="Proteomes" id="UP000321393">
    <property type="component" value="Unassembled WGS sequence"/>
</dbReference>
<gene>
    <name evidence="3" type="ORF">E5676_scaffold507G00530</name>
    <name evidence="2" type="ORF">E6C27_scaffold498G00770</name>
</gene>
<evidence type="ECO:0000313" key="5">
    <source>
        <dbReference type="Proteomes" id="UP000321947"/>
    </source>
</evidence>
<dbReference type="Proteomes" id="UP000321947">
    <property type="component" value="Unassembled WGS sequence"/>
</dbReference>
<sequence>MPELQSQPTLEGNQPLSGDEICDQVLGKQPGYSKGLGWGPKPKVRKTTSAVVPQRHVRSPQKKRLNYKLNLMKLWNGLKCKIEISKRWLQKWNKCKSINTRLDSGTARTTT</sequence>
<evidence type="ECO:0000313" key="2">
    <source>
        <dbReference type="EMBL" id="KAA0047465.1"/>
    </source>
</evidence>
<feature type="region of interest" description="Disordered" evidence="1">
    <location>
        <begin position="32"/>
        <end position="58"/>
    </location>
</feature>
<dbReference type="EMBL" id="SSTE01013200">
    <property type="protein sequence ID" value="KAA0047465.1"/>
    <property type="molecule type" value="Genomic_DNA"/>
</dbReference>
<dbReference type="EMBL" id="SSTD01017954">
    <property type="protein sequence ID" value="TYJ98663.1"/>
    <property type="molecule type" value="Genomic_DNA"/>
</dbReference>
<proteinExistence type="predicted"/>
<evidence type="ECO:0000313" key="3">
    <source>
        <dbReference type="EMBL" id="TYJ98663.1"/>
    </source>
</evidence>
<feature type="region of interest" description="Disordered" evidence="1">
    <location>
        <begin position="1"/>
        <end position="20"/>
    </location>
</feature>
<protein>
    <submittedName>
        <fullName evidence="2">Zinc finger protein ZPR1-like protein</fullName>
    </submittedName>
</protein>
<evidence type="ECO:0000313" key="4">
    <source>
        <dbReference type="Proteomes" id="UP000321393"/>
    </source>
</evidence>
<name>A0A5A7U1F0_CUCMM</name>
<organism evidence="2 4">
    <name type="scientific">Cucumis melo var. makuwa</name>
    <name type="common">Oriental melon</name>
    <dbReference type="NCBI Taxonomy" id="1194695"/>
    <lineage>
        <taxon>Eukaryota</taxon>
        <taxon>Viridiplantae</taxon>
        <taxon>Streptophyta</taxon>
        <taxon>Embryophyta</taxon>
        <taxon>Tracheophyta</taxon>
        <taxon>Spermatophyta</taxon>
        <taxon>Magnoliopsida</taxon>
        <taxon>eudicotyledons</taxon>
        <taxon>Gunneridae</taxon>
        <taxon>Pentapetalae</taxon>
        <taxon>rosids</taxon>
        <taxon>fabids</taxon>
        <taxon>Cucurbitales</taxon>
        <taxon>Cucurbitaceae</taxon>
        <taxon>Benincaseae</taxon>
        <taxon>Cucumis</taxon>
    </lineage>
</organism>
<accession>A0A5A7U1F0</accession>
<reference evidence="4 5" key="1">
    <citation type="submission" date="2019-08" db="EMBL/GenBank/DDBJ databases">
        <title>Draft genome sequences of two oriental melons (Cucumis melo L. var makuwa).</title>
        <authorList>
            <person name="Kwon S.-Y."/>
        </authorList>
    </citation>
    <scope>NUCLEOTIDE SEQUENCE [LARGE SCALE GENOMIC DNA]</scope>
    <source>
        <strain evidence="5">cv. Chang Bougi</strain>
        <strain evidence="4">cv. SW 3</strain>
        <tissue evidence="2">Leaf</tissue>
    </source>
</reference>
<comment type="caution">
    <text evidence="2">The sequence shown here is derived from an EMBL/GenBank/DDBJ whole genome shotgun (WGS) entry which is preliminary data.</text>
</comment>